<accession>A0A2L1GLP4</accession>
<dbReference type="Pfam" id="PF12900">
    <property type="entry name" value="Pyridox_ox_2"/>
    <property type="match status" value="1"/>
</dbReference>
<dbReference type="EMBL" id="CP021255">
    <property type="protein sequence ID" value="AVD70611.1"/>
    <property type="molecule type" value="Genomic_DNA"/>
</dbReference>
<dbReference type="Gene3D" id="2.30.110.10">
    <property type="entry name" value="Electron Transport, Fmn-binding Protein, Chain A"/>
    <property type="match status" value="1"/>
</dbReference>
<evidence type="ECO:0008006" key="3">
    <source>
        <dbReference type="Google" id="ProtNLM"/>
    </source>
</evidence>
<dbReference type="PANTHER" id="PTHR34071">
    <property type="entry name" value="5-NITROIMIDAZOLE ANTIBIOTICS RESISTANCE PROTEIN, NIMA-FAMILY-RELATED PROTEIN-RELATED"/>
    <property type="match status" value="1"/>
</dbReference>
<dbReference type="InterPro" id="IPR012349">
    <property type="entry name" value="Split_barrel_FMN-bd"/>
</dbReference>
<evidence type="ECO:0000313" key="2">
    <source>
        <dbReference type="Proteomes" id="UP000239867"/>
    </source>
</evidence>
<dbReference type="InterPro" id="IPR024747">
    <property type="entry name" value="Pyridox_Oxase-rel"/>
</dbReference>
<organism evidence="1 2">
    <name type="scientific">Desulfobulbus oralis</name>
    <dbReference type="NCBI Taxonomy" id="1986146"/>
    <lineage>
        <taxon>Bacteria</taxon>
        <taxon>Pseudomonadati</taxon>
        <taxon>Thermodesulfobacteriota</taxon>
        <taxon>Desulfobulbia</taxon>
        <taxon>Desulfobulbales</taxon>
        <taxon>Desulfobulbaceae</taxon>
        <taxon>Desulfobulbus</taxon>
    </lineage>
</organism>
<sequence length="154" mass="17533">MHEMRKKERRLQDEETRALLRNGEYGVLATIGQDGQPYGVPMSYAFAEDHIWLHSAQAGHKVANLAHCDRVSFCVVGKTEPLPAAFGMRYRSAMVFGAVRLCSGEEKMIGLMHLVRRYAPDFMEQGRRYAESALHKTNVYCLDIECMSGKTNRY</sequence>
<evidence type="ECO:0000313" key="1">
    <source>
        <dbReference type="EMBL" id="AVD70611.1"/>
    </source>
</evidence>
<dbReference type="Proteomes" id="UP000239867">
    <property type="component" value="Chromosome"/>
</dbReference>
<dbReference type="OrthoDB" id="9794935at2"/>
<dbReference type="PANTHER" id="PTHR34071:SF2">
    <property type="entry name" value="FLAVIN-NUCLEOTIDE-BINDING PROTEIN"/>
    <property type="match status" value="1"/>
</dbReference>
<name>A0A2L1GLP4_9BACT</name>
<dbReference type="SUPFAM" id="SSF50475">
    <property type="entry name" value="FMN-binding split barrel"/>
    <property type="match status" value="1"/>
</dbReference>
<keyword evidence="2" id="KW-1185">Reference proteome</keyword>
<proteinExistence type="predicted"/>
<dbReference type="AlphaFoldDB" id="A0A2L1GLP4"/>
<protein>
    <recommendedName>
        <fullName evidence="3">MFS transporter</fullName>
    </recommendedName>
</protein>
<dbReference type="RefSeq" id="WP_104935905.1">
    <property type="nucleotide sequence ID" value="NZ_CP021255.1"/>
</dbReference>
<dbReference type="KEGG" id="deo:CAY53_03185"/>
<reference evidence="1 2" key="1">
    <citation type="journal article" date="2018" name="MBio">
        <title>Insights into the evolution of host association through the isolation and characterization of a novel human periodontal pathobiont, Desulfobulbus oralis.</title>
        <authorList>
            <person name="Cross K.L."/>
            <person name="Chirania P."/>
            <person name="Xiong W."/>
            <person name="Beall C.J."/>
            <person name="Elkins J.G."/>
            <person name="Giannone R.J."/>
            <person name="Griffen A.L."/>
            <person name="Guss A.M."/>
            <person name="Hettich R.L."/>
            <person name="Joshi S.S."/>
            <person name="Mokrzan E.M."/>
            <person name="Martin R.K."/>
            <person name="Zhulin I.B."/>
            <person name="Leys E.J."/>
            <person name="Podar M."/>
        </authorList>
    </citation>
    <scope>NUCLEOTIDE SEQUENCE [LARGE SCALE GENOMIC DNA]</scope>
    <source>
        <strain evidence="1 2">ORNL</strain>
    </source>
</reference>
<gene>
    <name evidence="1" type="ORF">CAY53_03185</name>
</gene>